<proteinExistence type="inferred from homology"/>
<evidence type="ECO:0000313" key="11">
    <source>
        <dbReference type="Proteomes" id="UP000789390"/>
    </source>
</evidence>
<evidence type="ECO:0000259" key="9">
    <source>
        <dbReference type="Pfam" id="PF01266"/>
    </source>
</evidence>
<keyword evidence="2" id="KW-0285">Flavoprotein</keyword>
<dbReference type="PANTHER" id="PTHR43104:SF2">
    <property type="entry name" value="L-2-HYDROXYGLUTARATE DEHYDROGENASE, MITOCHONDRIAL"/>
    <property type="match status" value="1"/>
</dbReference>
<dbReference type="InterPro" id="IPR006076">
    <property type="entry name" value="FAD-dep_OxRdtase"/>
</dbReference>
<evidence type="ECO:0000256" key="1">
    <source>
        <dbReference type="ARBA" id="ARBA00001974"/>
    </source>
</evidence>
<keyword evidence="11" id="KW-1185">Reference proteome</keyword>
<keyword evidence="3" id="KW-0274">FAD</keyword>
<name>A0A8J2RJ30_9CRUS</name>
<dbReference type="PANTHER" id="PTHR43104">
    <property type="entry name" value="L-2-HYDROXYGLUTARATE DEHYDROGENASE, MITOCHONDRIAL"/>
    <property type="match status" value="1"/>
</dbReference>
<dbReference type="NCBIfam" id="NF008726">
    <property type="entry name" value="PRK11728.1"/>
    <property type="match status" value="1"/>
</dbReference>
<evidence type="ECO:0000256" key="2">
    <source>
        <dbReference type="ARBA" id="ARBA00022630"/>
    </source>
</evidence>
<comment type="catalytic activity">
    <reaction evidence="5">
        <text>(S)-2-hydroxyglutarate + A = 2-oxoglutarate + AH2</text>
        <dbReference type="Rhea" id="RHEA:21252"/>
        <dbReference type="ChEBI" id="CHEBI:13193"/>
        <dbReference type="ChEBI" id="CHEBI:16782"/>
        <dbReference type="ChEBI" id="CHEBI:16810"/>
        <dbReference type="ChEBI" id="CHEBI:17499"/>
        <dbReference type="EC" id="1.1.99.2"/>
    </reaction>
</comment>
<dbReference type="Gene3D" id="3.50.50.60">
    <property type="entry name" value="FAD/NAD(P)-binding domain"/>
    <property type="match status" value="2"/>
</dbReference>
<gene>
    <name evidence="10" type="ORF">DGAL_LOCUS3014</name>
</gene>
<dbReference type="Pfam" id="PF01266">
    <property type="entry name" value="DAO"/>
    <property type="match status" value="1"/>
</dbReference>
<accession>A0A8J2RJ30</accession>
<evidence type="ECO:0000256" key="7">
    <source>
        <dbReference type="ARBA" id="ARBA00038878"/>
    </source>
</evidence>
<dbReference type="SUPFAM" id="SSF51905">
    <property type="entry name" value="FAD/NAD(P)-binding domain"/>
    <property type="match status" value="1"/>
</dbReference>
<comment type="caution">
    <text evidence="10">The sequence shown here is derived from an EMBL/GenBank/DDBJ whole genome shotgun (WGS) entry which is preliminary data.</text>
</comment>
<dbReference type="AlphaFoldDB" id="A0A8J2RJ30"/>
<comment type="cofactor">
    <cofactor evidence="1">
        <name>FAD</name>
        <dbReference type="ChEBI" id="CHEBI:57692"/>
    </cofactor>
</comment>
<keyword evidence="4" id="KW-0560">Oxidoreductase</keyword>
<feature type="domain" description="FAD dependent oxidoreductase" evidence="9">
    <location>
        <begin position="47"/>
        <end position="470"/>
    </location>
</feature>
<reference evidence="10" key="1">
    <citation type="submission" date="2021-11" db="EMBL/GenBank/DDBJ databases">
        <authorList>
            <person name="Schell T."/>
        </authorList>
    </citation>
    <scope>NUCLEOTIDE SEQUENCE</scope>
    <source>
        <strain evidence="10">M5</strain>
    </source>
</reference>
<evidence type="ECO:0000313" key="10">
    <source>
        <dbReference type="EMBL" id="CAH0100726.1"/>
    </source>
</evidence>
<dbReference type="EMBL" id="CAKKLH010000044">
    <property type="protein sequence ID" value="CAH0100726.1"/>
    <property type="molecule type" value="Genomic_DNA"/>
</dbReference>
<evidence type="ECO:0000256" key="4">
    <source>
        <dbReference type="ARBA" id="ARBA00023002"/>
    </source>
</evidence>
<dbReference type="OrthoDB" id="498204at2759"/>
<evidence type="ECO:0000256" key="8">
    <source>
        <dbReference type="ARBA" id="ARBA00041137"/>
    </source>
</evidence>
<evidence type="ECO:0000256" key="3">
    <source>
        <dbReference type="ARBA" id="ARBA00022827"/>
    </source>
</evidence>
<sequence length="479" mass="53207">MQSVFRNVRHSTFSKNRAVLLEAALIPSSTSTINRNFSAQGTEPEYDIVIVGGGIVGMATAREMIMRYPNMKFAVLEKENRLAKVNKYFTNDSRSFCLISAAHQSGHNSGVVHGGIYYKPGSLKAKLCVEGLNLSYKYFDEKQIPYKKCGKLIVAVEEQELPRLEDLYNRGVKNGVPDIQMIDGAKIKEIEPYCRGLKAVWSPHTGIVDWGLVTQYYGKDFKALGGDIHLNFEVKDFKVAEESKVKSITSNTKGVQITSSNGQSVRCRYVLTCGGLQSDRLAELSGCSREPRIVPFRGEYLLLNPKKTHLVKGNIYPVPDPRFPFLGVHFTPRMDGSVWLGPNAVLALKREGYSWGDINLGDLFDSLRYRGFQKLAMKHVAFGIQEIVRSAFISLSLKELQKYIPEVQSSDITRGPAGVRAQALDADGSLVEDFVFDYGMGEIGRNVIHCRNTPSPGATSSLAIAKMIADKAEKDFLLK</sequence>
<evidence type="ECO:0000256" key="5">
    <source>
        <dbReference type="ARBA" id="ARBA00036066"/>
    </source>
</evidence>
<evidence type="ECO:0000256" key="6">
    <source>
        <dbReference type="ARBA" id="ARBA00037941"/>
    </source>
</evidence>
<comment type="similarity">
    <text evidence="6">Belongs to the L2HGDH family.</text>
</comment>
<dbReference type="GO" id="GO:0047545">
    <property type="term" value="F:(S)-2-hydroxyglutarate dehydrogenase activity"/>
    <property type="evidence" value="ECO:0007669"/>
    <property type="project" value="UniProtKB-EC"/>
</dbReference>
<organism evidence="10 11">
    <name type="scientific">Daphnia galeata</name>
    <dbReference type="NCBI Taxonomy" id="27404"/>
    <lineage>
        <taxon>Eukaryota</taxon>
        <taxon>Metazoa</taxon>
        <taxon>Ecdysozoa</taxon>
        <taxon>Arthropoda</taxon>
        <taxon>Crustacea</taxon>
        <taxon>Branchiopoda</taxon>
        <taxon>Diplostraca</taxon>
        <taxon>Cladocera</taxon>
        <taxon>Anomopoda</taxon>
        <taxon>Daphniidae</taxon>
        <taxon>Daphnia</taxon>
    </lineage>
</organism>
<protein>
    <recommendedName>
        <fullName evidence="8">L-2-hydroxyglutarate dehydrogenase, mitochondrial</fullName>
        <ecNumber evidence="7">1.1.99.2</ecNumber>
    </recommendedName>
</protein>
<dbReference type="EC" id="1.1.99.2" evidence="7"/>
<dbReference type="Proteomes" id="UP000789390">
    <property type="component" value="Unassembled WGS sequence"/>
</dbReference>
<dbReference type="InterPro" id="IPR036188">
    <property type="entry name" value="FAD/NAD-bd_sf"/>
</dbReference>
<dbReference type="Gene3D" id="3.30.9.10">
    <property type="entry name" value="D-Amino Acid Oxidase, subunit A, domain 2"/>
    <property type="match status" value="1"/>
</dbReference>